<dbReference type="PANTHER" id="PTHR45835:SF99">
    <property type="entry name" value="CHROMO DOMAIN-CONTAINING PROTEIN-RELATED"/>
    <property type="match status" value="1"/>
</dbReference>
<sequence>MFVLEWKWDSIAKDFVSGLPRTSKGHDMIWVVVDRLTKSAHFIAIKT</sequence>
<feature type="non-terminal residue" evidence="1">
    <location>
        <position position="47"/>
    </location>
</feature>
<dbReference type="Gene3D" id="3.30.420.10">
    <property type="entry name" value="Ribonuclease H-like superfamily/Ribonuclease H"/>
    <property type="match status" value="1"/>
</dbReference>
<dbReference type="AlphaFoldDB" id="A0A392UAJ1"/>
<accession>A0A392UAJ1</accession>
<proteinExistence type="predicted"/>
<reference evidence="1 2" key="1">
    <citation type="journal article" date="2018" name="Front. Plant Sci.">
        <title>Red Clover (Trifolium pratense) and Zigzag Clover (T. medium) - A Picture of Genomic Similarities and Differences.</title>
        <authorList>
            <person name="Dluhosova J."/>
            <person name="Istvanek J."/>
            <person name="Nedelnik J."/>
            <person name="Repkova J."/>
        </authorList>
    </citation>
    <scope>NUCLEOTIDE SEQUENCE [LARGE SCALE GENOMIC DNA]</scope>
    <source>
        <strain evidence="2">cv. 10/8</strain>
        <tissue evidence="1">Leaf</tissue>
    </source>
</reference>
<dbReference type="SUPFAM" id="SSF53098">
    <property type="entry name" value="Ribonuclease H-like"/>
    <property type="match status" value="1"/>
</dbReference>
<dbReference type="PANTHER" id="PTHR45835">
    <property type="entry name" value="YALI0A06105P"/>
    <property type="match status" value="1"/>
</dbReference>
<dbReference type="GO" id="GO:0003676">
    <property type="term" value="F:nucleic acid binding"/>
    <property type="evidence" value="ECO:0007669"/>
    <property type="project" value="InterPro"/>
</dbReference>
<evidence type="ECO:0000313" key="1">
    <source>
        <dbReference type="EMBL" id="MCI70533.1"/>
    </source>
</evidence>
<organism evidence="1 2">
    <name type="scientific">Trifolium medium</name>
    <dbReference type="NCBI Taxonomy" id="97028"/>
    <lineage>
        <taxon>Eukaryota</taxon>
        <taxon>Viridiplantae</taxon>
        <taxon>Streptophyta</taxon>
        <taxon>Embryophyta</taxon>
        <taxon>Tracheophyta</taxon>
        <taxon>Spermatophyta</taxon>
        <taxon>Magnoliopsida</taxon>
        <taxon>eudicotyledons</taxon>
        <taxon>Gunneridae</taxon>
        <taxon>Pentapetalae</taxon>
        <taxon>rosids</taxon>
        <taxon>fabids</taxon>
        <taxon>Fabales</taxon>
        <taxon>Fabaceae</taxon>
        <taxon>Papilionoideae</taxon>
        <taxon>50 kb inversion clade</taxon>
        <taxon>NPAAA clade</taxon>
        <taxon>Hologalegina</taxon>
        <taxon>IRL clade</taxon>
        <taxon>Trifolieae</taxon>
        <taxon>Trifolium</taxon>
    </lineage>
</organism>
<dbReference type="InterPro" id="IPR012337">
    <property type="entry name" value="RNaseH-like_sf"/>
</dbReference>
<evidence type="ECO:0000313" key="2">
    <source>
        <dbReference type="Proteomes" id="UP000265520"/>
    </source>
</evidence>
<dbReference type="Proteomes" id="UP000265520">
    <property type="component" value="Unassembled WGS sequence"/>
</dbReference>
<dbReference type="EMBL" id="LXQA010777842">
    <property type="protein sequence ID" value="MCI70533.1"/>
    <property type="molecule type" value="Genomic_DNA"/>
</dbReference>
<dbReference type="InterPro" id="IPR036397">
    <property type="entry name" value="RNaseH_sf"/>
</dbReference>
<name>A0A392UAJ1_9FABA</name>
<comment type="caution">
    <text evidence="1">The sequence shown here is derived from an EMBL/GenBank/DDBJ whole genome shotgun (WGS) entry which is preliminary data.</text>
</comment>
<keyword evidence="2" id="KW-1185">Reference proteome</keyword>
<protein>
    <submittedName>
        <fullName evidence="1">Retrotransposon protein</fullName>
    </submittedName>
</protein>